<dbReference type="AlphaFoldDB" id="A0A8S9ZRI6"/>
<dbReference type="InterPro" id="IPR013083">
    <property type="entry name" value="Znf_RING/FYVE/PHD"/>
</dbReference>
<dbReference type="OrthoDB" id="9984778at2759"/>
<evidence type="ECO:0000313" key="6">
    <source>
        <dbReference type="Proteomes" id="UP000605970"/>
    </source>
</evidence>
<evidence type="ECO:0000313" key="5">
    <source>
        <dbReference type="EMBL" id="KAF7636085.1"/>
    </source>
</evidence>
<keyword evidence="1 3" id="KW-0479">Metal-binding</keyword>
<keyword evidence="2" id="KW-0862">Zinc</keyword>
<protein>
    <submittedName>
        <fullName evidence="5">RING-type domain-containing protein</fullName>
    </submittedName>
</protein>
<dbReference type="EMBL" id="JABEBT010000034">
    <property type="protein sequence ID" value="KAF7636085.1"/>
    <property type="molecule type" value="Genomic_DNA"/>
</dbReference>
<reference evidence="5" key="1">
    <citation type="journal article" date="2020" name="Ecol. Evol.">
        <title>Genome structure and content of the rice root-knot nematode (Meloidogyne graminicola).</title>
        <authorList>
            <person name="Phan N.T."/>
            <person name="Danchin E.G.J."/>
            <person name="Klopp C."/>
            <person name="Perfus-Barbeoch L."/>
            <person name="Kozlowski D.K."/>
            <person name="Koutsovoulos G.D."/>
            <person name="Lopez-Roques C."/>
            <person name="Bouchez O."/>
            <person name="Zahm M."/>
            <person name="Besnard G."/>
            <person name="Bellafiore S."/>
        </authorList>
    </citation>
    <scope>NUCLEOTIDE SEQUENCE</scope>
    <source>
        <strain evidence="5">VN-18</strain>
    </source>
</reference>
<dbReference type="GO" id="GO:0008270">
    <property type="term" value="F:zinc ion binding"/>
    <property type="evidence" value="ECO:0007669"/>
    <property type="project" value="UniProtKB-KW"/>
</dbReference>
<evidence type="ECO:0000259" key="4">
    <source>
        <dbReference type="PROSITE" id="PS50089"/>
    </source>
</evidence>
<name>A0A8S9ZRI6_9BILA</name>
<dbReference type="CDD" id="cd16448">
    <property type="entry name" value="RING-H2"/>
    <property type="match status" value="1"/>
</dbReference>
<gene>
    <name evidence="5" type="ORF">Mgra_00004531</name>
</gene>
<sequence>MYFSGFELQPNISYYHYEVENFVKFIDSNKLFNNLQPNKLYLNYIPICKFVEEEEFLKVDEDFIKENNEVCSICLKKYVTGDFIKKIKCGHLFHINCVQTW</sequence>
<organism evidence="5 6">
    <name type="scientific">Meloidogyne graminicola</name>
    <dbReference type="NCBI Taxonomy" id="189291"/>
    <lineage>
        <taxon>Eukaryota</taxon>
        <taxon>Metazoa</taxon>
        <taxon>Ecdysozoa</taxon>
        <taxon>Nematoda</taxon>
        <taxon>Chromadorea</taxon>
        <taxon>Rhabditida</taxon>
        <taxon>Tylenchina</taxon>
        <taxon>Tylenchomorpha</taxon>
        <taxon>Tylenchoidea</taxon>
        <taxon>Meloidogynidae</taxon>
        <taxon>Meloidogyninae</taxon>
        <taxon>Meloidogyne</taxon>
    </lineage>
</organism>
<dbReference type="PROSITE" id="PS50089">
    <property type="entry name" value="ZF_RING_2"/>
    <property type="match status" value="1"/>
</dbReference>
<comment type="caution">
    <text evidence="5">The sequence shown here is derived from an EMBL/GenBank/DDBJ whole genome shotgun (WGS) entry which is preliminary data.</text>
</comment>
<dbReference type="InterPro" id="IPR001841">
    <property type="entry name" value="Znf_RING"/>
</dbReference>
<keyword evidence="6" id="KW-1185">Reference proteome</keyword>
<proteinExistence type="predicted"/>
<dbReference type="SUPFAM" id="SSF57850">
    <property type="entry name" value="RING/U-box"/>
    <property type="match status" value="1"/>
</dbReference>
<dbReference type="Pfam" id="PF13639">
    <property type="entry name" value="zf-RING_2"/>
    <property type="match status" value="1"/>
</dbReference>
<evidence type="ECO:0000256" key="3">
    <source>
        <dbReference type="PROSITE-ProRule" id="PRU00175"/>
    </source>
</evidence>
<dbReference type="Proteomes" id="UP000605970">
    <property type="component" value="Unassembled WGS sequence"/>
</dbReference>
<evidence type="ECO:0000256" key="2">
    <source>
        <dbReference type="ARBA" id="ARBA00022833"/>
    </source>
</evidence>
<keyword evidence="1 3" id="KW-0863">Zinc-finger</keyword>
<accession>A0A8S9ZRI6</accession>
<dbReference type="Gene3D" id="3.30.40.10">
    <property type="entry name" value="Zinc/RING finger domain, C3HC4 (zinc finger)"/>
    <property type="match status" value="1"/>
</dbReference>
<evidence type="ECO:0000256" key="1">
    <source>
        <dbReference type="ARBA" id="ARBA00022771"/>
    </source>
</evidence>
<feature type="domain" description="RING-type" evidence="4">
    <location>
        <begin position="71"/>
        <end position="101"/>
    </location>
</feature>